<reference evidence="1" key="1">
    <citation type="journal article" date="2023" name="Mol. Biol. Evol.">
        <title>Third-Generation Sequencing Reveals the Adaptive Role of the Epigenome in Three Deep-Sea Polychaetes.</title>
        <authorList>
            <person name="Perez M."/>
            <person name="Aroh O."/>
            <person name="Sun Y."/>
            <person name="Lan Y."/>
            <person name="Juniper S.K."/>
            <person name="Young C.R."/>
            <person name="Angers B."/>
            <person name="Qian P.Y."/>
        </authorList>
    </citation>
    <scope>NUCLEOTIDE SEQUENCE</scope>
    <source>
        <strain evidence="1">R07B-5</strain>
    </source>
</reference>
<dbReference type="EMBL" id="JAODUO010000238">
    <property type="protein sequence ID" value="KAK2185401.1"/>
    <property type="molecule type" value="Genomic_DNA"/>
</dbReference>
<protein>
    <submittedName>
        <fullName evidence="1">Uncharacterized protein</fullName>
    </submittedName>
</protein>
<name>A0AAD9NZL1_RIDPI</name>
<gene>
    <name evidence="1" type="ORF">NP493_238g01032</name>
</gene>
<keyword evidence="2" id="KW-1185">Reference proteome</keyword>
<evidence type="ECO:0000313" key="1">
    <source>
        <dbReference type="EMBL" id="KAK2185401.1"/>
    </source>
</evidence>
<sequence length="101" mass="11674">MRTVSSITYFCRSGLVSRRSLAQIASLPVELHVLNTLCQRQFLLYGHAQDRIQRFLLLLCSNQLTLQCINLCRVLVTSLCEHRTQRRKRDSVLLECLQLVA</sequence>
<dbReference type="Proteomes" id="UP001209878">
    <property type="component" value="Unassembled WGS sequence"/>
</dbReference>
<accession>A0AAD9NZL1</accession>
<dbReference type="AlphaFoldDB" id="A0AAD9NZL1"/>
<evidence type="ECO:0000313" key="2">
    <source>
        <dbReference type="Proteomes" id="UP001209878"/>
    </source>
</evidence>
<comment type="caution">
    <text evidence="1">The sequence shown here is derived from an EMBL/GenBank/DDBJ whole genome shotgun (WGS) entry which is preliminary data.</text>
</comment>
<organism evidence="1 2">
    <name type="scientific">Ridgeia piscesae</name>
    <name type="common">Tubeworm</name>
    <dbReference type="NCBI Taxonomy" id="27915"/>
    <lineage>
        <taxon>Eukaryota</taxon>
        <taxon>Metazoa</taxon>
        <taxon>Spiralia</taxon>
        <taxon>Lophotrochozoa</taxon>
        <taxon>Annelida</taxon>
        <taxon>Polychaeta</taxon>
        <taxon>Sedentaria</taxon>
        <taxon>Canalipalpata</taxon>
        <taxon>Sabellida</taxon>
        <taxon>Siboglinidae</taxon>
        <taxon>Ridgeia</taxon>
    </lineage>
</organism>
<proteinExistence type="predicted"/>